<feature type="compositionally biased region" description="Pro residues" evidence="1">
    <location>
        <begin position="226"/>
        <end position="239"/>
    </location>
</feature>
<evidence type="ECO:0000313" key="2">
    <source>
        <dbReference type="EMBL" id="TDD79562.1"/>
    </source>
</evidence>
<protein>
    <recommendedName>
        <fullName evidence="4">PAS domain-containing protein</fullName>
    </recommendedName>
</protein>
<keyword evidence="3" id="KW-1185">Reference proteome</keyword>
<gene>
    <name evidence="2" type="ORF">E1293_23100</name>
</gene>
<sequence>MVIADLLGVARITAITLNERGRIGHWDDTAADLFGAGRPQAVGRPPAALLRLPREHRGAFEPGVFGHVWCGACTLPRVDDGEPAEIGWWIYPIGGEPGDHGIRILALAADLRRLRRNGIGITIGDLLLAPPDGTGPSGGAVRRPAAARLLRVEPALTAPSGDEPFAGPFADRLAALLPGLDPAAAEKITSRVLALGCPAVSLGLTIRLPIVPHTEPAPSPRVRTAVPPPRAAAPARPPP</sequence>
<name>A0A4R5B8D1_9ACTN</name>
<accession>A0A4R5B8D1</accession>
<evidence type="ECO:0008006" key="4">
    <source>
        <dbReference type="Google" id="ProtNLM"/>
    </source>
</evidence>
<proteinExistence type="predicted"/>
<evidence type="ECO:0000256" key="1">
    <source>
        <dbReference type="SAM" id="MobiDB-lite"/>
    </source>
</evidence>
<feature type="region of interest" description="Disordered" evidence="1">
    <location>
        <begin position="213"/>
        <end position="239"/>
    </location>
</feature>
<dbReference type="InterPro" id="IPR035965">
    <property type="entry name" value="PAS-like_dom_sf"/>
</dbReference>
<feature type="non-terminal residue" evidence="2">
    <location>
        <position position="239"/>
    </location>
</feature>
<dbReference type="AlphaFoldDB" id="A0A4R5B8D1"/>
<evidence type="ECO:0000313" key="3">
    <source>
        <dbReference type="Proteomes" id="UP000295578"/>
    </source>
</evidence>
<organism evidence="2 3">
    <name type="scientific">Actinomadura darangshiensis</name>
    <dbReference type="NCBI Taxonomy" id="705336"/>
    <lineage>
        <taxon>Bacteria</taxon>
        <taxon>Bacillati</taxon>
        <taxon>Actinomycetota</taxon>
        <taxon>Actinomycetes</taxon>
        <taxon>Streptosporangiales</taxon>
        <taxon>Thermomonosporaceae</taxon>
        <taxon>Actinomadura</taxon>
    </lineage>
</organism>
<dbReference type="EMBL" id="SMKY01000109">
    <property type="protein sequence ID" value="TDD79562.1"/>
    <property type="molecule type" value="Genomic_DNA"/>
</dbReference>
<dbReference type="RefSeq" id="WP_207939030.1">
    <property type="nucleotide sequence ID" value="NZ_SMKY01000109.1"/>
</dbReference>
<dbReference type="SUPFAM" id="SSF55785">
    <property type="entry name" value="PYP-like sensor domain (PAS domain)"/>
    <property type="match status" value="1"/>
</dbReference>
<dbReference type="Proteomes" id="UP000295578">
    <property type="component" value="Unassembled WGS sequence"/>
</dbReference>
<comment type="caution">
    <text evidence="2">The sequence shown here is derived from an EMBL/GenBank/DDBJ whole genome shotgun (WGS) entry which is preliminary data.</text>
</comment>
<reference evidence="2 3" key="1">
    <citation type="submission" date="2019-03" db="EMBL/GenBank/DDBJ databases">
        <title>Draft genome sequences of novel Actinobacteria.</title>
        <authorList>
            <person name="Sahin N."/>
            <person name="Ay H."/>
            <person name="Saygin H."/>
        </authorList>
    </citation>
    <scope>NUCLEOTIDE SEQUENCE [LARGE SCALE GENOMIC DNA]</scope>
    <source>
        <strain evidence="2 3">DSM 45941</strain>
    </source>
</reference>